<keyword evidence="1" id="KW-0433">Leucine-rich repeat</keyword>
<dbReference type="Pfam" id="PF07714">
    <property type="entry name" value="PK_Tyr_Ser-Thr"/>
    <property type="match status" value="1"/>
</dbReference>
<evidence type="ECO:0000256" key="3">
    <source>
        <dbReference type="PROSITE-ProRule" id="PRU10141"/>
    </source>
</evidence>
<accession>A0ABU9YVK4</accession>
<dbReference type="InterPro" id="IPR011009">
    <property type="entry name" value="Kinase-like_dom_sf"/>
</dbReference>
<evidence type="ECO:0000313" key="5">
    <source>
        <dbReference type="EMBL" id="MEN3067754.1"/>
    </source>
</evidence>
<dbReference type="PROSITE" id="PS50011">
    <property type="entry name" value="PROTEIN_KINASE_DOM"/>
    <property type="match status" value="1"/>
</dbReference>
<dbReference type="PANTHER" id="PTHR48051">
    <property type="match status" value="1"/>
</dbReference>
<protein>
    <submittedName>
        <fullName evidence="5">Leucine-rich repeat-containing protein kinase family protein</fullName>
        <ecNumber evidence="5">2.7.-.-</ecNumber>
    </submittedName>
</protein>
<dbReference type="InterPro" id="IPR017441">
    <property type="entry name" value="Protein_kinase_ATP_BS"/>
</dbReference>
<dbReference type="PROSITE" id="PS51450">
    <property type="entry name" value="LRR"/>
    <property type="match status" value="1"/>
</dbReference>
<keyword evidence="3" id="KW-0547">Nucleotide-binding</keyword>
<dbReference type="EMBL" id="JBDIVE010000002">
    <property type="protein sequence ID" value="MEN3067754.1"/>
    <property type="molecule type" value="Genomic_DNA"/>
</dbReference>
<dbReference type="PANTHER" id="PTHR48051:SF1">
    <property type="entry name" value="RAS SUPPRESSOR PROTEIN 1"/>
    <property type="match status" value="1"/>
</dbReference>
<dbReference type="Gene3D" id="1.10.510.10">
    <property type="entry name" value="Transferase(Phosphotransferase) domain 1"/>
    <property type="match status" value="1"/>
</dbReference>
<dbReference type="PROSITE" id="PS00107">
    <property type="entry name" value="PROTEIN_KINASE_ATP"/>
    <property type="match status" value="1"/>
</dbReference>
<dbReference type="SMART" id="SM00364">
    <property type="entry name" value="LRR_BAC"/>
    <property type="match status" value="5"/>
</dbReference>
<reference evidence="5 6" key="1">
    <citation type="journal article" date="2018" name="Int. J. Syst. Evol. Microbiol.">
        <title>Uliginosibacterium sediminicola sp. nov., isolated from freshwater sediment.</title>
        <authorList>
            <person name="Hwang W.M."/>
            <person name="Kim S.M."/>
            <person name="Kang K."/>
            <person name="Ahn T.Y."/>
        </authorList>
    </citation>
    <scope>NUCLEOTIDE SEQUENCE [LARGE SCALE GENOMIC DNA]</scope>
    <source>
        <strain evidence="5 6">M1-21</strain>
    </source>
</reference>
<name>A0ABU9YVK4_9RHOO</name>
<keyword evidence="3" id="KW-0067">ATP-binding</keyword>
<gene>
    <name evidence="5" type="ORF">ABDB84_04630</name>
</gene>
<evidence type="ECO:0000259" key="4">
    <source>
        <dbReference type="PROSITE" id="PS50011"/>
    </source>
</evidence>
<dbReference type="SMART" id="SM00369">
    <property type="entry name" value="LRR_TYP"/>
    <property type="match status" value="5"/>
</dbReference>
<keyword evidence="2" id="KW-0677">Repeat</keyword>
<evidence type="ECO:0000256" key="1">
    <source>
        <dbReference type="ARBA" id="ARBA00022614"/>
    </source>
</evidence>
<organism evidence="5 6">
    <name type="scientific">Uliginosibacterium sediminicola</name>
    <dbReference type="NCBI Taxonomy" id="2024550"/>
    <lineage>
        <taxon>Bacteria</taxon>
        <taxon>Pseudomonadati</taxon>
        <taxon>Pseudomonadota</taxon>
        <taxon>Betaproteobacteria</taxon>
        <taxon>Rhodocyclales</taxon>
        <taxon>Zoogloeaceae</taxon>
        <taxon>Uliginosibacterium</taxon>
    </lineage>
</organism>
<dbReference type="SUPFAM" id="SSF52058">
    <property type="entry name" value="L domain-like"/>
    <property type="match status" value="1"/>
</dbReference>
<keyword evidence="5" id="KW-0808">Transferase</keyword>
<sequence>MKHTLEQLRAGELAGVRRLSLSCGLREFPAEIFSLADSLEILDLSGNALSTLPDALVTLPKLRIVFCSDNQFTALPEVLGRCPALTMIGFKANRIRHVSPRALPAGLRWLVLTDNAIEALPEEIGQCTQLQKLMLAGNRLRSLPASLAQCTRLELLRIAANQLAALPDCLLGLPRLSWLAFAGNPFCAALESAALGEHSIPDIDWAQLDVDVLLGEGASGQIYRAHCAQPGEGRLAVALKLFKGAVTSDGLPQCEMAAAIRAGQHPGLIGVLGRVQGHPQQAQALVMPLIDAAFRNLAGPPSLDSCTRDIYAEDTRFDLPAALAMAQRIASAAAHLHARGIMHGDLYAHNTLHCGQGRALLGDFGAASFYAPDAPVASALQRMEVRAFGCLLEELLERSRVAPQEAARLAALQALAADCLSESPAQRPLFAEIEARLQHG</sequence>
<feature type="binding site" evidence="3">
    <location>
        <position position="240"/>
    </location>
    <ligand>
        <name>ATP</name>
        <dbReference type="ChEBI" id="CHEBI:30616"/>
    </ligand>
</feature>
<dbReference type="Gene3D" id="3.80.10.10">
    <property type="entry name" value="Ribonuclease Inhibitor"/>
    <property type="match status" value="2"/>
</dbReference>
<keyword evidence="6" id="KW-1185">Reference proteome</keyword>
<dbReference type="InterPro" id="IPR050216">
    <property type="entry name" value="LRR_domain-containing"/>
</dbReference>
<dbReference type="EC" id="2.7.-.-" evidence="5"/>
<evidence type="ECO:0000313" key="6">
    <source>
        <dbReference type="Proteomes" id="UP001410394"/>
    </source>
</evidence>
<proteinExistence type="predicted"/>
<dbReference type="Proteomes" id="UP001410394">
    <property type="component" value="Unassembled WGS sequence"/>
</dbReference>
<dbReference type="InterPro" id="IPR000719">
    <property type="entry name" value="Prot_kinase_dom"/>
</dbReference>
<comment type="caution">
    <text evidence="5">The sequence shown here is derived from an EMBL/GenBank/DDBJ whole genome shotgun (WGS) entry which is preliminary data.</text>
</comment>
<dbReference type="Pfam" id="PF13855">
    <property type="entry name" value="LRR_8"/>
    <property type="match status" value="1"/>
</dbReference>
<dbReference type="GO" id="GO:0016301">
    <property type="term" value="F:kinase activity"/>
    <property type="evidence" value="ECO:0007669"/>
    <property type="project" value="UniProtKB-KW"/>
</dbReference>
<dbReference type="InterPro" id="IPR003591">
    <property type="entry name" value="Leu-rich_rpt_typical-subtyp"/>
</dbReference>
<dbReference type="Gene3D" id="3.30.200.20">
    <property type="entry name" value="Phosphorylase Kinase, domain 1"/>
    <property type="match status" value="1"/>
</dbReference>
<dbReference type="InterPro" id="IPR032675">
    <property type="entry name" value="LRR_dom_sf"/>
</dbReference>
<dbReference type="SUPFAM" id="SSF56112">
    <property type="entry name" value="Protein kinase-like (PK-like)"/>
    <property type="match status" value="1"/>
</dbReference>
<dbReference type="Pfam" id="PF00560">
    <property type="entry name" value="LRR_1"/>
    <property type="match status" value="1"/>
</dbReference>
<dbReference type="InterPro" id="IPR001611">
    <property type="entry name" value="Leu-rich_rpt"/>
</dbReference>
<dbReference type="InterPro" id="IPR001245">
    <property type="entry name" value="Ser-Thr/Tyr_kinase_cat_dom"/>
</dbReference>
<dbReference type="RefSeq" id="WP_345918520.1">
    <property type="nucleotide sequence ID" value="NZ_JBDIVE010000002.1"/>
</dbReference>
<keyword evidence="5" id="KW-0418">Kinase</keyword>
<evidence type="ECO:0000256" key="2">
    <source>
        <dbReference type="ARBA" id="ARBA00022737"/>
    </source>
</evidence>
<feature type="domain" description="Protein kinase" evidence="4">
    <location>
        <begin position="208"/>
        <end position="440"/>
    </location>
</feature>